<proteinExistence type="predicted"/>
<gene>
    <name evidence="1" type="ORF">CEURO_LOCUS22679</name>
</gene>
<evidence type="ECO:0000313" key="2">
    <source>
        <dbReference type="Proteomes" id="UP001152484"/>
    </source>
</evidence>
<sequence length="77" mass="8454">MNAAEIAYNTLINCADVISSMVKKTSATPHPLSLSDQCFVPTPPERSVVCVLPFNKNRSSTMESNVKQTDEFFVSQS</sequence>
<name>A0A9P1A171_CUSEU</name>
<feature type="non-terminal residue" evidence="1">
    <location>
        <position position="77"/>
    </location>
</feature>
<organism evidence="1 2">
    <name type="scientific">Cuscuta europaea</name>
    <name type="common">European dodder</name>
    <dbReference type="NCBI Taxonomy" id="41803"/>
    <lineage>
        <taxon>Eukaryota</taxon>
        <taxon>Viridiplantae</taxon>
        <taxon>Streptophyta</taxon>
        <taxon>Embryophyta</taxon>
        <taxon>Tracheophyta</taxon>
        <taxon>Spermatophyta</taxon>
        <taxon>Magnoliopsida</taxon>
        <taxon>eudicotyledons</taxon>
        <taxon>Gunneridae</taxon>
        <taxon>Pentapetalae</taxon>
        <taxon>asterids</taxon>
        <taxon>lamiids</taxon>
        <taxon>Solanales</taxon>
        <taxon>Convolvulaceae</taxon>
        <taxon>Cuscuteae</taxon>
        <taxon>Cuscuta</taxon>
        <taxon>Cuscuta subgen. Cuscuta</taxon>
    </lineage>
</organism>
<reference evidence="1" key="1">
    <citation type="submission" date="2022-07" db="EMBL/GenBank/DDBJ databases">
        <authorList>
            <person name="Macas J."/>
            <person name="Novak P."/>
            <person name="Neumann P."/>
        </authorList>
    </citation>
    <scope>NUCLEOTIDE SEQUENCE</scope>
</reference>
<keyword evidence="2" id="KW-1185">Reference proteome</keyword>
<comment type="caution">
    <text evidence="1">The sequence shown here is derived from an EMBL/GenBank/DDBJ whole genome shotgun (WGS) entry which is preliminary data.</text>
</comment>
<dbReference type="EMBL" id="CAMAPE010000098">
    <property type="protein sequence ID" value="CAH9120343.1"/>
    <property type="molecule type" value="Genomic_DNA"/>
</dbReference>
<accession>A0A9P1A171</accession>
<protein>
    <submittedName>
        <fullName evidence="1">Uncharacterized protein</fullName>
    </submittedName>
</protein>
<dbReference type="AlphaFoldDB" id="A0A9P1A171"/>
<evidence type="ECO:0000313" key="1">
    <source>
        <dbReference type="EMBL" id="CAH9120343.1"/>
    </source>
</evidence>
<dbReference type="Proteomes" id="UP001152484">
    <property type="component" value="Unassembled WGS sequence"/>
</dbReference>